<comment type="caution">
    <text evidence="15">The sequence shown here is derived from an EMBL/GenBank/DDBJ whole genome shotgun (WGS) entry which is preliminary data.</text>
</comment>
<dbReference type="Gene3D" id="3.40.1110.10">
    <property type="entry name" value="Calcium-transporting ATPase, cytoplasmic domain N"/>
    <property type="match status" value="1"/>
</dbReference>
<dbReference type="Pfam" id="PF00690">
    <property type="entry name" value="Cation_ATPase_N"/>
    <property type="match status" value="1"/>
</dbReference>
<feature type="transmembrane region" description="Helical" evidence="12">
    <location>
        <begin position="735"/>
        <end position="759"/>
    </location>
</feature>
<feature type="transmembrane region" description="Helical" evidence="12">
    <location>
        <begin position="702"/>
        <end position="723"/>
    </location>
</feature>
<dbReference type="Pfam" id="PF00702">
    <property type="entry name" value="Hydrolase"/>
    <property type="match status" value="1"/>
</dbReference>
<evidence type="ECO:0000256" key="7">
    <source>
        <dbReference type="ARBA" id="ARBA00022840"/>
    </source>
</evidence>
<dbReference type="Gene3D" id="3.40.50.1000">
    <property type="entry name" value="HAD superfamily/HAD-like"/>
    <property type="match status" value="2"/>
</dbReference>
<keyword evidence="9 12" id="KW-1278">Translocase</keyword>
<dbReference type="FunFam" id="2.70.150.10:FF:000042">
    <property type="entry name" value="Plasma membrane ATPase"/>
    <property type="match status" value="1"/>
</dbReference>
<dbReference type="InterPro" id="IPR008250">
    <property type="entry name" value="ATPase_P-typ_transduc_dom_A_sf"/>
</dbReference>
<evidence type="ECO:0000313" key="15">
    <source>
        <dbReference type="EMBL" id="KOO30309.1"/>
    </source>
</evidence>
<keyword evidence="16" id="KW-1185">Reference proteome</keyword>
<feature type="transmembrane region" description="Helical" evidence="12">
    <location>
        <begin position="857"/>
        <end position="880"/>
    </location>
</feature>
<keyword evidence="8 12" id="KW-0460">Magnesium</keyword>
<proteinExistence type="inferred from homology"/>
<dbReference type="SMART" id="SM00831">
    <property type="entry name" value="Cation_ATPase_N"/>
    <property type="match status" value="1"/>
</dbReference>
<dbReference type="GO" id="GO:0005524">
    <property type="term" value="F:ATP binding"/>
    <property type="evidence" value="ECO:0007669"/>
    <property type="project" value="UniProtKB-UniRule"/>
</dbReference>
<comment type="similarity">
    <text evidence="2 12">Belongs to the cation transport ATPase (P-type) (TC 3.A.3) family. Type IIIA subfamily.</text>
</comment>
<evidence type="ECO:0000313" key="16">
    <source>
        <dbReference type="Proteomes" id="UP000037460"/>
    </source>
</evidence>
<dbReference type="GO" id="GO:0120029">
    <property type="term" value="P:proton export across plasma membrane"/>
    <property type="evidence" value="ECO:0007669"/>
    <property type="project" value="UniProtKB-UniRule"/>
</dbReference>
<feature type="domain" description="Cation-transporting P-type ATPase N-terminal" evidence="14">
    <location>
        <begin position="8"/>
        <end position="78"/>
    </location>
</feature>
<feature type="transmembrane region" description="Helical" evidence="12">
    <location>
        <begin position="262"/>
        <end position="287"/>
    </location>
</feature>
<dbReference type="InterPro" id="IPR023214">
    <property type="entry name" value="HAD_sf"/>
</dbReference>
<dbReference type="InterPro" id="IPR044492">
    <property type="entry name" value="P_typ_ATPase_HD_dom"/>
</dbReference>
<dbReference type="SUPFAM" id="SSF56784">
    <property type="entry name" value="HAD-like"/>
    <property type="match status" value="1"/>
</dbReference>
<dbReference type="InterPro" id="IPR036412">
    <property type="entry name" value="HAD-like_sf"/>
</dbReference>
<dbReference type="NCBIfam" id="TIGR01494">
    <property type="entry name" value="ATPase_P-type"/>
    <property type="match status" value="3"/>
</dbReference>
<evidence type="ECO:0000256" key="5">
    <source>
        <dbReference type="ARBA" id="ARBA00022723"/>
    </source>
</evidence>
<sequence>MPENEEEPEHAPEFDEAMMRTGHDGLTEKEAAMRLKMYGRNELPDMSVSKWEMFLSHFTGIMPGMIIAAICIEGLLKEWPDFYTLLTLLFLNGAVGFYEDLRSGDAVAALKASLKPVAVVKREGKWKKIDAGTLVPGDRVGLNAGASIPADCRICEGMILQIDQAAMTGESLPVEMGAGDICKMGSTVVGGENEGIVACTGINTFFGKTAALIGSTHDVGNFQKVVVEITQMLLNLSSVLVTIAVAYLILRAPSEEAFWEAISFGVVLLVASIPIAMQVVCTATMALGSRLLAAQKAIVARLSSIEQLAGMTVLCSDKTGTLTLNKMMLQETIPYQEDCTDKTILTLSALATRWHEPAKDAIDTLVLNAPQVDRALLDKHKQLDFVPFSPVTKRTESTLLGPDGREFLVVKGAPHVVLHMCSAACQKAIEEEFNAKIENLASRGIRALAIARKYKGEEMEMAGIFTFLDPPRPDTKETIRRAMMQGVIVKMITGDHRAIAKETARSLGMGDNIGTAAGLPNIKPGDAISDTLGAQYGEMCEKADGFAQVFPEHKFLIVEVLRQRGWSVGMTGDGVNDAPALKKADVGIAVQGATDAARAAADLVLTAEGLSVIVDAIIISRCIFQRMKNYVIYRVACTVQLLVFFFVAVFVFHPPINDEMNKKLPGHPHSYPIPGMDGETQEYGFTMTMAEYGLDIPKEFNLPVIALVVIVILNDATIISTAYDHVKPSALPERWNLQVLFIVAIWIGLVACCSSLWLLDMALKSEDPSSLIRQFIPAPLSYGQVVAIMYLKISLSDWWTIFAARTRGFFFERAPSTIVLCAASLATVVSTLNSMYWPFQHLEFEKEKYEQHLNFDIQIVGLEIQTVAFTWIFTLIFFVMQDIAKVICYYVLFKFDVCGIRSEQEANDERVRVNNELQEKLKEKEGQPWMKELMALKSEVAELKDMLKKSIGKPAKKELV</sequence>
<dbReference type="InterPro" id="IPR018303">
    <property type="entry name" value="ATPase_P-typ_P_site"/>
</dbReference>
<evidence type="ECO:0000256" key="10">
    <source>
        <dbReference type="ARBA" id="ARBA00022989"/>
    </source>
</evidence>
<keyword evidence="12" id="KW-0406">Ion transport</keyword>
<dbReference type="InterPro" id="IPR023299">
    <property type="entry name" value="ATPase_P-typ_cyto_dom_N"/>
</dbReference>
<dbReference type="FunFam" id="3.40.1110.10:FF:000005">
    <property type="entry name" value="Plasma membrane ATPase"/>
    <property type="match status" value="1"/>
</dbReference>
<feature type="transmembrane region" description="Helical" evidence="12">
    <location>
        <begin position="814"/>
        <end position="837"/>
    </location>
</feature>
<keyword evidence="13" id="KW-0175">Coiled coil</keyword>
<organism evidence="15 16">
    <name type="scientific">Chrysochromulina tobinii</name>
    <dbReference type="NCBI Taxonomy" id="1460289"/>
    <lineage>
        <taxon>Eukaryota</taxon>
        <taxon>Haptista</taxon>
        <taxon>Haptophyta</taxon>
        <taxon>Prymnesiophyceae</taxon>
        <taxon>Prymnesiales</taxon>
        <taxon>Chrysochromulinaceae</taxon>
        <taxon>Chrysochromulina</taxon>
    </lineage>
</organism>
<dbReference type="Gene3D" id="1.20.1110.10">
    <property type="entry name" value="Calcium-transporting ATPase, transmembrane domain"/>
    <property type="match status" value="2"/>
</dbReference>
<dbReference type="InterPro" id="IPR001757">
    <property type="entry name" value="P_typ_ATPase"/>
</dbReference>
<evidence type="ECO:0000256" key="2">
    <source>
        <dbReference type="ARBA" id="ARBA00008804"/>
    </source>
</evidence>
<dbReference type="EC" id="7.1.2.1" evidence="12"/>
<accession>A0A0M0JUV3</accession>
<keyword evidence="10 12" id="KW-1133">Transmembrane helix</keyword>
<dbReference type="SFLD" id="SFLDF00027">
    <property type="entry name" value="p-type_atpase"/>
    <property type="match status" value="1"/>
</dbReference>
<evidence type="ECO:0000256" key="9">
    <source>
        <dbReference type="ARBA" id="ARBA00022967"/>
    </source>
</evidence>
<dbReference type="PRINTS" id="PR00119">
    <property type="entry name" value="CATATPASE"/>
</dbReference>
<dbReference type="InterPro" id="IPR059000">
    <property type="entry name" value="ATPase_P-type_domA"/>
</dbReference>
<dbReference type="SUPFAM" id="SSF81653">
    <property type="entry name" value="Calcium ATPase, transduction domain A"/>
    <property type="match status" value="1"/>
</dbReference>
<evidence type="ECO:0000256" key="6">
    <source>
        <dbReference type="ARBA" id="ARBA00022741"/>
    </source>
</evidence>
<dbReference type="GO" id="GO:0016887">
    <property type="term" value="F:ATP hydrolysis activity"/>
    <property type="evidence" value="ECO:0007669"/>
    <property type="project" value="InterPro"/>
</dbReference>
<keyword evidence="5" id="KW-0479">Metal-binding</keyword>
<comment type="catalytic activity">
    <reaction evidence="12">
        <text>ATP + H2O + H(+)(in) = ADP + phosphate + 2 H(+)(out)</text>
        <dbReference type="Rhea" id="RHEA:20852"/>
        <dbReference type="ChEBI" id="CHEBI:15377"/>
        <dbReference type="ChEBI" id="CHEBI:15378"/>
        <dbReference type="ChEBI" id="CHEBI:30616"/>
        <dbReference type="ChEBI" id="CHEBI:43474"/>
        <dbReference type="ChEBI" id="CHEBI:456216"/>
        <dbReference type="EC" id="7.1.2.1"/>
    </reaction>
</comment>
<gene>
    <name evidence="15" type="ORF">Ctob_008784</name>
</gene>
<dbReference type="FunFam" id="3.40.50.1000:FF:000211">
    <property type="entry name" value="Plasma membrane ATPase"/>
    <property type="match status" value="1"/>
</dbReference>
<evidence type="ECO:0000256" key="13">
    <source>
        <dbReference type="SAM" id="Coils"/>
    </source>
</evidence>
<feature type="transmembrane region" description="Helical" evidence="12">
    <location>
        <begin position="771"/>
        <end position="793"/>
    </location>
</feature>
<evidence type="ECO:0000256" key="1">
    <source>
        <dbReference type="ARBA" id="ARBA00004141"/>
    </source>
</evidence>
<dbReference type="Proteomes" id="UP000037460">
    <property type="component" value="Unassembled WGS sequence"/>
</dbReference>
<evidence type="ECO:0000259" key="14">
    <source>
        <dbReference type="SMART" id="SM00831"/>
    </source>
</evidence>
<dbReference type="Pfam" id="PF00122">
    <property type="entry name" value="E1-E2_ATPase"/>
    <property type="match status" value="1"/>
</dbReference>
<keyword evidence="12" id="KW-0813">Transport</keyword>
<feature type="transmembrane region" description="Helical" evidence="12">
    <location>
        <begin position="232"/>
        <end position="250"/>
    </location>
</feature>
<dbReference type="GO" id="GO:0005886">
    <property type="term" value="C:plasma membrane"/>
    <property type="evidence" value="ECO:0007669"/>
    <property type="project" value="UniProtKB-SubCell"/>
</dbReference>
<dbReference type="PANTHER" id="PTHR42861">
    <property type="entry name" value="CALCIUM-TRANSPORTING ATPASE"/>
    <property type="match status" value="1"/>
</dbReference>
<keyword evidence="11 12" id="KW-0472">Membrane</keyword>
<keyword evidence="7 12" id="KW-0067">ATP-binding</keyword>
<dbReference type="OrthoDB" id="116380at2759"/>
<evidence type="ECO:0000256" key="4">
    <source>
        <dbReference type="ARBA" id="ARBA00022692"/>
    </source>
</evidence>
<evidence type="ECO:0000256" key="3">
    <source>
        <dbReference type="ARBA" id="ARBA00022553"/>
    </source>
</evidence>
<keyword evidence="3" id="KW-0597">Phosphoprotein</keyword>
<dbReference type="PROSITE" id="PS00154">
    <property type="entry name" value="ATPASE_E1_E2"/>
    <property type="match status" value="1"/>
</dbReference>
<dbReference type="InterPro" id="IPR023298">
    <property type="entry name" value="ATPase_P-typ_TM_dom_sf"/>
</dbReference>
<keyword evidence="12" id="KW-0375">Hydrogen ion transport</keyword>
<feature type="transmembrane region" description="Helical" evidence="12">
    <location>
        <begin position="631"/>
        <end position="652"/>
    </location>
</feature>
<evidence type="ECO:0000256" key="11">
    <source>
        <dbReference type="ARBA" id="ARBA00023136"/>
    </source>
</evidence>
<name>A0A0M0JUV3_9EUKA</name>
<dbReference type="GO" id="GO:0046872">
    <property type="term" value="F:metal ion binding"/>
    <property type="evidence" value="ECO:0007669"/>
    <property type="project" value="UniProtKB-KW"/>
</dbReference>
<dbReference type="NCBIfam" id="TIGR01647">
    <property type="entry name" value="ATPase-IIIA_H"/>
    <property type="match status" value="1"/>
</dbReference>
<evidence type="ECO:0000256" key="12">
    <source>
        <dbReference type="RuleBase" id="RU362083"/>
    </source>
</evidence>
<dbReference type="SUPFAM" id="SSF81665">
    <property type="entry name" value="Calcium ATPase, transmembrane domain M"/>
    <property type="match status" value="1"/>
</dbReference>
<reference evidence="16" key="1">
    <citation type="journal article" date="2015" name="PLoS Genet.">
        <title>Genome Sequence and Transcriptome Analyses of Chrysochromulina tobin: Metabolic Tools for Enhanced Algal Fitness in the Prominent Order Prymnesiales (Haptophyceae).</title>
        <authorList>
            <person name="Hovde B.T."/>
            <person name="Deodato C.R."/>
            <person name="Hunsperger H.M."/>
            <person name="Ryken S.A."/>
            <person name="Yost W."/>
            <person name="Jha R.K."/>
            <person name="Patterson J."/>
            <person name="Monnat R.J. Jr."/>
            <person name="Barlow S.B."/>
            <person name="Starkenburg S.R."/>
            <person name="Cattolico R.A."/>
        </authorList>
    </citation>
    <scope>NUCLEOTIDE SEQUENCE</scope>
    <source>
        <strain evidence="16">CCMP291</strain>
    </source>
</reference>
<dbReference type="GO" id="GO:0008553">
    <property type="term" value="F:P-type proton-exporting transporter activity"/>
    <property type="evidence" value="ECO:0007669"/>
    <property type="project" value="UniProtKB-UniRule"/>
</dbReference>
<protein>
    <recommendedName>
        <fullName evidence="12">Plasma membrane ATPase</fullName>
        <ecNumber evidence="12">7.1.2.1</ecNumber>
    </recommendedName>
</protein>
<dbReference type="InterPro" id="IPR006534">
    <property type="entry name" value="P-type_ATPase_IIIA"/>
</dbReference>
<dbReference type="PRINTS" id="PR00120">
    <property type="entry name" value="HATPASE"/>
</dbReference>
<feature type="coiled-coil region" evidence="13">
    <location>
        <begin position="903"/>
        <end position="953"/>
    </location>
</feature>
<dbReference type="SFLD" id="SFLDS00003">
    <property type="entry name" value="Haloacid_Dehalogenase"/>
    <property type="match status" value="1"/>
</dbReference>
<comment type="subcellular location">
    <subcellularLocation>
        <location evidence="12">Cell membrane</location>
        <topology evidence="12">Multi-pass membrane protein</topology>
    </subcellularLocation>
    <subcellularLocation>
        <location evidence="1">Membrane</location>
        <topology evidence="1">Multi-pass membrane protein</topology>
    </subcellularLocation>
</comment>
<feature type="transmembrane region" description="Helical" evidence="12">
    <location>
        <begin position="54"/>
        <end position="76"/>
    </location>
</feature>
<keyword evidence="6 12" id="KW-0547">Nucleotide-binding</keyword>
<evidence type="ECO:0000256" key="8">
    <source>
        <dbReference type="ARBA" id="ARBA00022842"/>
    </source>
</evidence>
<dbReference type="SFLD" id="SFLDG00002">
    <property type="entry name" value="C1.7:_P-type_atpase_like"/>
    <property type="match status" value="1"/>
</dbReference>
<dbReference type="EMBL" id="JWZX01002249">
    <property type="protein sequence ID" value="KOO30309.1"/>
    <property type="molecule type" value="Genomic_DNA"/>
</dbReference>
<keyword evidence="4 12" id="KW-0812">Transmembrane</keyword>
<dbReference type="AlphaFoldDB" id="A0A0M0JUV3"/>
<dbReference type="InterPro" id="IPR004014">
    <property type="entry name" value="ATPase_P-typ_cation-transptr_N"/>
</dbReference>
<dbReference type="Gene3D" id="2.70.150.10">
    <property type="entry name" value="Calcium-transporting ATPase, cytoplasmic transduction domain A"/>
    <property type="match status" value="1"/>
</dbReference>